<sequence length="356" mass="41431">MASRISKVYEAEKYVYYQDVILGHGATSTVHLGRHRKEGTEVAVKVLKQASLAYFERENELLKRVQHKNVVQFMDVEDVGHEKWVILEWSKMGSVDNLLSLPENKFGICEEDLLCLLSDMVEALKFLSEKSVTHGDIKPRNILVYSEKSNLDMILLKPREAIGGYRGTLSVVKYDFDLAQHCRLKSNYLRRNFVKFVQSLLRVDISSIPPIDKVYQDMKAITHFHRVCLLNMTSWEFIICDIPERNEQENSTIPFRQRVFTELRKVIGEESLRRIVVPLDLVKDNDHEIDLMLTERVLKRTSVSKPLCIYADMKLSVEHFLHSCHKTTTVNIKRHGPQKIIHTKSKFVKNNYNENE</sequence>
<dbReference type="PANTHER" id="PTHR22969">
    <property type="entry name" value="IKB KINASE"/>
    <property type="match status" value="1"/>
</dbReference>
<evidence type="ECO:0000256" key="2">
    <source>
        <dbReference type="ARBA" id="ARBA00012442"/>
    </source>
</evidence>
<gene>
    <name evidence="13" type="ORF">CAPTEDRAFT_218918</name>
</gene>
<feature type="binding site" evidence="10">
    <location>
        <position position="45"/>
    </location>
    <ligand>
        <name>ATP</name>
        <dbReference type="ChEBI" id="CHEBI:30616"/>
    </ligand>
</feature>
<evidence type="ECO:0000313" key="15">
    <source>
        <dbReference type="Proteomes" id="UP000014760"/>
    </source>
</evidence>
<dbReference type="SUPFAM" id="SSF56112">
    <property type="entry name" value="Protein kinase-like (PK-like)"/>
    <property type="match status" value="1"/>
</dbReference>
<name>R7T7G4_CAPTE</name>
<keyword evidence="3" id="KW-0963">Cytoplasm</keyword>
<evidence type="ECO:0000256" key="4">
    <source>
        <dbReference type="ARBA" id="ARBA00022527"/>
    </source>
</evidence>
<comment type="similarity">
    <text evidence="11">Belongs to the protein kinase superfamily.</text>
</comment>
<keyword evidence="15" id="KW-1185">Reference proteome</keyword>
<evidence type="ECO:0000256" key="3">
    <source>
        <dbReference type="ARBA" id="ARBA00022490"/>
    </source>
</evidence>
<dbReference type="GO" id="GO:0005737">
    <property type="term" value="C:cytoplasm"/>
    <property type="evidence" value="ECO:0007669"/>
    <property type="project" value="UniProtKB-SubCell"/>
</dbReference>
<keyword evidence="4 11" id="KW-0723">Serine/threonine-protein kinase</keyword>
<dbReference type="InterPro" id="IPR008271">
    <property type="entry name" value="Ser/Thr_kinase_AS"/>
</dbReference>
<dbReference type="InterPro" id="IPR000719">
    <property type="entry name" value="Prot_kinase_dom"/>
</dbReference>
<evidence type="ECO:0000256" key="10">
    <source>
        <dbReference type="PROSITE-ProRule" id="PRU10141"/>
    </source>
</evidence>
<evidence type="ECO:0000313" key="14">
    <source>
        <dbReference type="EnsemblMetazoa" id="CapteP218918"/>
    </source>
</evidence>
<dbReference type="HOGENOM" id="CLU_779024_0_0_1"/>
<accession>R7T7G4</accession>
<reference evidence="14" key="3">
    <citation type="submission" date="2015-06" db="UniProtKB">
        <authorList>
            <consortium name="EnsemblMetazoa"/>
        </authorList>
    </citation>
    <scope>IDENTIFICATION</scope>
</reference>
<reference evidence="13 15" key="2">
    <citation type="journal article" date="2013" name="Nature">
        <title>Insights into bilaterian evolution from three spiralian genomes.</title>
        <authorList>
            <person name="Simakov O."/>
            <person name="Marletaz F."/>
            <person name="Cho S.J."/>
            <person name="Edsinger-Gonzales E."/>
            <person name="Havlak P."/>
            <person name="Hellsten U."/>
            <person name="Kuo D.H."/>
            <person name="Larsson T."/>
            <person name="Lv J."/>
            <person name="Arendt D."/>
            <person name="Savage R."/>
            <person name="Osoegawa K."/>
            <person name="de Jong P."/>
            <person name="Grimwood J."/>
            <person name="Chapman J.A."/>
            <person name="Shapiro H."/>
            <person name="Aerts A."/>
            <person name="Otillar R.P."/>
            <person name="Terry A.Y."/>
            <person name="Boore J.L."/>
            <person name="Grigoriev I.V."/>
            <person name="Lindberg D.R."/>
            <person name="Seaver E.C."/>
            <person name="Weisblat D.A."/>
            <person name="Putnam N.H."/>
            <person name="Rokhsar D.S."/>
        </authorList>
    </citation>
    <scope>NUCLEOTIDE SEQUENCE</scope>
    <source>
        <strain evidence="13 15">I ESC-2004</strain>
    </source>
</reference>
<evidence type="ECO:0000256" key="5">
    <source>
        <dbReference type="ARBA" id="ARBA00022679"/>
    </source>
</evidence>
<dbReference type="EMBL" id="AMQN01015931">
    <property type="status" value="NOT_ANNOTATED_CDS"/>
    <property type="molecule type" value="Genomic_DNA"/>
</dbReference>
<dbReference type="GO" id="GO:0008384">
    <property type="term" value="F:IkappaB kinase activity"/>
    <property type="evidence" value="ECO:0007669"/>
    <property type="project" value="UniProtKB-EC"/>
</dbReference>
<dbReference type="Gene3D" id="1.10.510.10">
    <property type="entry name" value="Transferase(Phosphotransferase) domain 1"/>
    <property type="match status" value="1"/>
</dbReference>
<dbReference type="InterPro" id="IPR017441">
    <property type="entry name" value="Protein_kinase_ATP_BS"/>
</dbReference>
<evidence type="ECO:0000256" key="7">
    <source>
        <dbReference type="ARBA" id="ARBA00022777"/>
    </source>
</evidence>
<evidence type="ECO:0000259" key="12">
    <source>
        <dbReference type="PROSITE" id="PS50011"/>
    </source>
</evidence>
<dbReference type="Pfam" id="PF00069">
    <property type="entry name" value="Pkinase"/>
    <property type="match status" value="1"/>
</dbReference>
<dbReference type="InterPro" id="IPR051180">
    <property type="entry name" value="IKK"/>
</dbReference>
<evidence type="ECO:0000313" key="13">
    <source>
        <dbReference type="EMBL" id="ELT87355.1"/>
    </source>
</evidence>
<evidence type="ECO:0000256" key="8">
    <source>
        <dbReference type="ARBA" id="ARBA00022840"/>
    </source>
</evidence>
<evidence type="ECO:0000256" key="11">
    <source>
        <dbReference type="RuleBase" id="RU000304"/>
    </source>
</evidence>
<dbReference type="EMBL" id="KB312373">
    <property type="protein sequence ID" value="ELT87355.1"/>
    <property type="molecule type" value="Genomic_DNA"/>
</dbReference>
<evidence type="ECO:0000256" key="9">
    <source>
        <dbReference type="ARBA" id="ARBA00048789"/>
    </source>
</evidence>
<evidence type="ECO:0000256" key="1">
    <source>
        <dbReference type="ARBA" id="ARBA00004496"/>
    </source>
</evidence>
<dbReference type="GO" id="GO:0005524">
    <property type="term" value="F:ATP binding"/>
    <property type="evidence" value="ECO:0007669"/>
    <property type="project" value="UniProtKB-UniRule"/>
</dbReference>
<organism evidence="13">
    <name type="scientific">Capitella teleta</name>
    <name type="common">Polychaete worm</name>
    <dbReference type="NCBI Taxonomy" id="283909"/>
    <lineage>
        <taxon>Eukaryota</taxon>
        <taxon>Metazoa</taxon>
        <taxon>Spiralia</taxon>
        <taxon>Lophotrochozoa</taxon>
        <taxon>Annelida</taxon>
        <taxon>Polychaeta</taxon>
        <taxon>Sedentaria</taxon>
        <taxon>Scolecida</taxon>
        <taxon>Capitellidae</taxon>
        <taxon>Capitella</taxon>
    </lineage>
</organism>
<dbReference type="OrthoDB" id="10013850at2759"/>
<dbReference type="PANTHER" id="PTHR22969:SF15">
    <property type="entry name" value="FI05319P"/>
    <property type="match status" value="1"/>
</dbReference>
<reference evidence="15" key="1">
    <citation type="submission" date="2012-12" db="EMBL/GenBank/DDBJ databases">
        <authorList>
            <person name="Hellsten U."/>
            <person name="Grimwood J."/>
            <person name="Chapman J.A."/>
            <person name="Shapiro H."/>
            <person name="Aerts A."/>
            <person name="Otillar R.P."/>
            <person name="Terry A.Y."/>
            <person name="Boore J.L."/>
            <person name="Simakov O."/>
            <person name="Marletaz F."/>
            <person name="Cho S.-J."/>
            <person name="Edsinger-Gonzales E."/>
            <person name="Havlak P."/>
            <person name="Kuo D.-H."/>
            <person name="Larsson T."/>
            <person name="Lv J."/>
            <person name="Arendt D."/>
            <person name="Savage R."/>
            <person name="Osoegawa K."/>
            <person name="de Jong P."/>
            <person name="Lindberg D.R."/>
            <person name="Seaver E.C."/>
            <person name="Weisblat D.A."/>
            <person name="Putnam N.H."/>
            <person name="Grigoriev I.V."/>
            <person name="Rokhsar D.S."/>
        </authorList>
    </citation>
    <scope>NUCLEOTIDE SEQUENCE</scope>
    <source>
        <strain evidence="15">I ESC-2004</strain>
    </source>
</reference>
<keyword evidence="8 10" id="KW-0067">ATP-binding</keyword>
<comment type="catalytic activity">
    <reaction evidence="9">
        <text>L-seryl-[I-kappa-B protein] + ATP = O-phospho-L-seryl-[I-kappa-B protein] + ADP + H(+)</text>
        <dbReference type="Rhea" id="RHEA:19073"/>
        <dbReference type="Rhea" id="RHEA-COMP:13698"/>
        <dbReference type="Rhea" id="RHEA-COMP:13699"/>
        <dbReference type="ChEBI" id="CHEBI:15378"/>
        <dbReference type="ChEBI" id="CHEBI:29999"/>
        <dbReference type="ChEBI" id="CHEBI:30616"/>
        <dbReference type="ChEBI" id="CHEBI:83421"/>
        <dbReference type="ChEBI" id="CHEBI:456216"/>
        <dbReference type="EC" id="2.7.11.10"/>
    </reaction>
</comment>
<dbReference type="PROSITE" id="PS50011">
    <property type="entry name" value="PROTEIN_KINASE_DOM"/>
    <property type="match status" value="1"/>
</dbReference>
<dbReference type="SMART" id="SM00220">
    <property type="entry name" value="S_TKc"/>
    <property type="match status" value="1"/>
</dbReference>
<proteinExistence type="inferred from homology"/>
<dbReference type="CDD" id="cd00180">
    <property type="entry name" value="PKc"/>
    <property type="match status" value="1"/>
</dbReference>
<protein>
    <recommendedName>
        <fullName evidence="2">IkappaB kinase</fullName>
        <ecNumber evidence="2">2.7.11.10</ecNumber>
    </recommendedName>
</protein>
<dbReference type="Proteomes" id="UP000014760">
    <property type="component" value="Unassembled WGS sequence"/>
</dbReference>
<dbReference type="EC" id="2.7.11.10" evidence="2"/>
<dbReference type="AlphaFoldDB" id="R7T7G4"/>
<keyword evidence="5" id="KW-0808">Transferase</keyword>
<dbReference type="EnsemblMetazoa" id="CapteT218918">
    <property type="protein sequence ID" value="CapteP218918"/>
    <property type="gene ID" value="CapteG218918"/>
</dbReference>
<dbReference type="PROSITE" id="PS00108">
    <property type="entry name" value="PROTEIN_KINASE_ST"/>
    <property type="match status" value="1"/>
</dbReference>
<feature type="domain" description="Protein kinase" evidence="12">
    <location>
        <begin position="16"/>
        <end position="321"/>
    </location>
</feature>
<comment type="subcellular location">
    <subcellularLocation>
        <location evidence="1">Cytoplasm</location>
    </subcellularLocation>
</comment>
<keyword evidence="7" id="KW-0418">Kinase</keyword>
<dbReference type="PROSITE" id="PS00107">
    <property type="entry name" value="PROTEIN_KINASE_ATP"/>
    <property type="match status" value="1"/>
</dbReference>
<dbReference type="STRING" id="283909.R7T7G4"/>
<evidence type="ECO:0000256" key="6">
    <source>
        <dbReference type="ARBA" id="ARBA00022741"/>
    </source>
</evidence>
<keyword evidence="6 10" id="KW-0547">Nucleotide-binding</keyword>
<dbReference type="InterPro" id="IPR011009">
    <property type="entry name" value="Kinase-like_dom_sf"/>
</dbReference>